<feature type="chain" id="PRO_5022925750" description="alpha-L-fucosidase" evidence="8">
    <location>
        <begin position="24"/>
        <end position="547"/>
    </location>
</feature>
<sequence precursor="true">MNSLFRPAIFLFSSLLCSCVGFAQQPSTQSPSTQSPSTQQPSTQQPPGQIPPSIEEIDQVAASGPFTATWKSLEGYGIPEWYKDAKLGIFIHWGVYSVPAYGSEWYPRNMYIEADGPQGDVFRHHKKTWGDQSKFGYKDFIPMFQAENFDAESWLALFKEAGAKYIVPVAEHHDGFPMYDCSYTRWDATEMGPKRDIVGELAKASKATGIKFGVSSHRAFNWAFYPRNQSFDNANPQYEEFYGRAIPALFEKETVDYRNHYPPYDDQFREEWLLRTAELVKKYDPDLVWFDFAIAVDKEKPYDQQMMVEELRRFAAYYYNLSASRGKTGIINYKWNAFPEQAAVLDLERSKMDAIREPFWQTDTAVSSSSWGYTENQQYKTPDRLVDDLIDIVAKNGCLLLNIGPRPDGTIPEQDQEILREIGGWLKVNGEAIYGSRPWETYGEGPTGTATGHLSEDKNKPFTEHDIRFTKKGDVLYAIPLEWPASNQVTIKTLGKSSTRYTDAIKSISLLGSDAELQWDRSEDGLTVTLPSEPSCKYAYGLKIESL</sequence>
<dbReference type="SMART" id="SM00812">
    <property type="entry name" value="Alpha_L_fucos"/>
    <property type="match status" value="1"/>
</dbReference>
<protein>
    <recommendedName>
        <fullName evidence="3">alpha-L-fucosidase</fullName>
        <ecNumber evidence="3">3.2.1.51</ecNumber>
    </recommendedName>
</protein>
<dbReference type="PIRSF" id="PIRSF001092">
    <property type="entry name" value="Alpha-L-fucosidase"/>
    <property type="match status" value="1"/>
</dbReference>
<evidence type="ECO:0000313" key="12">
    <source>
        <dbReference type="Proteomes" id="UP000322699"/>
    </source>
</evidence>
<dbReference type="GO" id="GO:0016139">
    <property type="term" value="P:glycoside catabolic process"/>
    <property type="evidence" value="ECO:0007669"/>
    <property type="project" value="TreeGrafter"/>
</dbReference>
<dbReference type="SUPFAM" id="SSF51445">
    <property type="entry name" value="(Trans)glycosidases"/>
    <property type="match status" value="1"/>
</dbReference>
<dbReference type="Gene3D" id="3.20.20.80">
    <property type="entry name" value="Glycosidases"/>
    <property type="match status" value="1"/>
</dbReference>
<dbReference type="InterPro" id="IPR031919">
    <property type="entry name" value="Fucosidase_C"/>
</dbReference>
<evidence type="ECO:0000259" key="9">
    <source>
        <dbReference type="Pfam" id="PF01120"/>
    </source>
</evidence>
<keyword evidence="12" id="KW-1185">Reference proteome</keyword>
<dbReference type="InterPro" id="IPR017853">
    <property type="entry name" value="GH"/>
</dbReference>
<keyword evidence="4 8" id="KW-0732">Signal</keyword>
<accession>A0A5B1CP39</accession>
<evidence type="ECO:0000256" key="1">
    <source>
        <dbReference type="ARBA" id="ARBA00004071"/>
    </source>
</evidence>
<gene>
    <name evidence="11" type="ORF">LF1_36770</name>
</gene>
<dbReference type="Pfam" id="PF16757">
    <property type="entry name" value="Fucosidase_C"/>
    <property type="match status" value="1"/>
</dbReference>
<evidence type="ECO:0000256" key="8">
    <source>
        <dbReference type="SAM" id="SignalP"/>
    </source>
</evidence>
<comment type="similarity">
    <text evidence="2">Belongs to the glycosyl hydrolase 29 family.</text>
</comment>
<evidence type="ECO:0000313" key="11">
    <source>
        <dbReference type="EMBL" id="KAA1261133.1"/>
    </source>
</evidence>
<dbReference type="EMBL" id="VRLW01000001">
    <property type="protein sequence ID" value="KAA1261133.1"/>
    <property type="molecule type" value="Genomic_DNA"/>
</dbReference>
<dbReference type="PROSITE" id="PS51257">
    <property type="entry name" value="PROKAR_LIPOPROTEIN"/>
    <property type="match status" value="1"/>
</dbReference>
<dbReference type="InterPro" id="IPR013780">
    <property type="entry name" value="Glyco_hydro_b"/>
</dbReference>
<dbReference type="PANTHER" id="PTHR10030:SF37">
    <property type="entry name" value="ALPHA-L-FUCOSIDASE-RELATED"/>
    <property type="match status" value="1"/>
</dbReference>
<dbReference type="Pfam" id="PF01120">
    <property type="entry name" value="Alpha_L_fucos"/>
    <property type="match status" value="1"/>
</dbReference>
<evidence type="ECO:0000256" key="6">
    <source>
        <dbReference type="ARBA" id="ARBA00023295"/>
    </source>
</evidence>
<evidence type="ECO:0000256" key="5">
    <source>
        <dbReference type="ARBA" id="ARBA00022801"/>
    </source>
</evidence>
<dbReference type="AlphaFoldDB" id="A0A5B1CP39"/>
<dbReference type="EC" id="3.2.1.51" evidence="3"/>
<keyword evidence="5" id="KW-0378">Hydrolase</keyword>
<keyword evidence="6" id="KW-0326">Glycosidase</keyword>
<proteinExistence type="inferred from homology"/>
<evidence type="ECO:0000256" key="3">
    <source>
        <dbReference type="ARBA" id="ARBA00012662"/>
    </source>
</evidence>
<dbReference type="RefSeq" id="WP_084422266.1">
    <property type="nucleotide sequence ID" value="NZ_LWSK01000003.1"/>
</dbReference>
<dbReference type="GO" id="GO:0006004">
    <property type="term" value="P:fucose metabolic process"/>
    <property type="evidence" value="ECO:0007669"/>
    <property type="project" value="InterPro"/>
</dbReference>
<dbReference type="InterPro" id="IPR057739">
    <property type="entry name" value="Glyco_hydro_29_N"/>
</dbReference>
<dbReference type="OrthoDB" id="9760597at2"/>
<feature type="region of interest" description="Disordered" evidence="7">
    <location>
        <begin position="27"/>
        <end position="51"/>
    </location>
</feature>
<dbReference type="Gene3D" id="2.60.40.1180">
    <property type="entry name" value="Golgi alpha-mannosidase II"/>
    <property type="match status" value="1"/>
</dbReference>
<name>A0A5B1CP39_9BACT</name>
<dbReference type="Proteomes" id="UP000322699">
    <property type="component" value="Unassembled WGS sequence"/>
</dbReference>
<dbReference type="GO" id="GO:0004560">
    <property type="term" value="F:alpha-L-fucosidase activity"/>
    <property type="evidence" value="ECO:0007669"/>
    <property type="project" value="InterPro"/>
</dbReference>
<comment type="caution">
    <text evidence="11">The sequence shown here is derived from an EMBL/GenBank/DDBJ whole genome shotgun (WGS) entry which is preliminary data.</text>
</comment>
<comment type="function">
    <text evidence="1">Alpha-L-fucosidase is responsible for hydrolyzing the alpha-1,6-linked fucose joined to the reducing-end N-acetylglucosamine of the carbohydrate moieties of glycoproteins.</text>
</comment>
<evidence type="ECO:0000256" key="4">
    <source>
        <dbReference type="ARBA" id="ARBA00022729"/>
    </source>
</evidence>
<evidence type="ECO:0000259" key="10">
    <source>
        <dbReference type="Pfam" id="PF16757"/>
    </source>
</evidence>
<feature type="domain" description="Glycoside hydrolase family 29 N-terminal" evidence="9">
    <location>
        <begin position="58"/>
        <end position="431"/>
    </location>
</feature>
<evidence type="ECO:0000256" key="2">
    <source>
        <dbReference type="ARBA" id="ARBA00007951"/>
    </source>
</evidence>
<feature type="signal peptide" evidence="8">
    <location>
        <begin position="1"/>
        <end position="23"/>
    </location>
</feature>
<dbReference type="GO" id="GO:0005764">
    <property type="term" value="C:lysosome"/>
    <property type="evidence" value="ECO:0007669"/>
    <property type="project" value="TreeGrafter"/>
</dbReference>
<dbReference type="InterPro" id="IPR016286">
    <property type="entry name" value="FUC_metazoa-typ"/>
</dbReference>
<dbReference type="FunFam" id="3.20.20.80:FF:000158">
    <property type="entry name" value="Exported alpha-L-fucosidase"/>
    <property type="match status" value="1"/>
</dbReference>
<organism evidence="11 12">
    <name type="scientific">Rubripirellula obstinata</name>
    <dbReference type="NCBI Taxonomy" id="406547"/>
    <lineage>
        <taxon>Bacteria</taxon>
        <taxon>Pseudomonadati</taxon>
        <taxon>Planctomycetota</taxon>
        <taxon>Planctomycetia</taxon>
        <taxon>Pirellulales</taxon>
        <taxon>Pirellulaceae</taxon>
        <taxon>Rubripirellula</taxon>
    </lineage>
</organism>
<dbReference type="InterPro" id="IPR000933">
    <property type="entry name" value="Glyco_hydro_29"/>
</dbReference>
<reference evidence="11 12" key="1">
    <citation type="submission" date="2019-08" db="EMBL/GenBank/DDBJ databases">
        <title>Deep-cultivation of Planctomycetes and their phenomic and genomic characterization uncovers novel biology.</title>
        <authorList>
            <person name="Wiegand S."/>
            <person name="Jogler M."/>
            <person name="Boedeker C."/>
            <person name="Pinto D."/>
            <person name="Vollmers J."/>
            <person name="Rivas-Marin E."/>
            <person name="Kohn T."/>
            <person name="Peeters S.H."/>
            <person name="Heuer A."/>
            <person name="Rast P."/>
            <person name="Oberbeckmann S."/>
            <person name="Bunk B."/>
            <person name="Jeske O."/>
            <person name="Meyerdierks A."/>
            <person name="Storesund J.E."/>
            <person name="Kallscheuer N."/>
            <person name="Luecker S."/>
            <person name="Lage O.M."/>
            <person name="Pohl T."/>
            <person name="Merkel B.J."/>
            <person name="Hornburger P."/>
            <person name="Mueller R.-W."/>
            <person name="Bruemmer F."/>
            <person name="Labrenz M."/>
            <person name="Spormann A.M."/>
            <person name="Op Den Camp H."/>
            <person name="Overmann J."/>
            <person name="Amann R."/>
            <person name="Jetten M.S.M."/>
            <person name="Mascher T."/>
            <person name="Medema M.H."/>
            <person name="Devos D.P."/>
            <person name="Kaster A.-K."/>
            <person name="Ovreas L."/>
            <person name="Rohde M."/>
            <person name="Galperin M.Y."/>
            <person name="Jogler C."/>
        </authorList>
    </citation>
    <scope>NUCLEOTIDE SEQUENCE [LARGE SCALE GENOMIC DNA]</scope>
    <source>
        <strain evidence="11 12">LF1</strain>
    </source>
</reference>
<evidence type="ECO:0000256" key="7">
    <source>
        <dbReference type="SAM" id="MobiDB-lite"/>
    </source>
</evidence>
<feature type="domain" description="Alpha-L-fucosidase C-terminal" evidence="10">
    <location>
        <begin position="462"/>
        <end position="545"/>
    </location>
</feature>
<dbReference type="PANTHER" id="PTHR10030">
    <property type="entry name" value="ALPHA-L-FUCOSIDASE"/>
    <property type="match status" value="1"/>
</dbReference>